<dbReference type="Proteomes" id="UP000253562">
    <property type="component" value="Unassembled WGS sequence"/>
</dbReference>
<organism evidence="1 2">
    <name type="scientific">Bremerella cremea</name>
    <dbReference type="NCBI Taxonomy" id="1031537"/>
    <lineage>
        <taxon>Bacteria</taxon>
        <taxon>Pseudomonadati</taxon>
        <taxon>Planctomycetota</taxon>
        <taxon>Planctomycetia</taxon>
        <taxon>Pirellulales</taxon>
        <taxon>Pirellulaceae</taxon>
        <taxon>Bremerella</taxon>
    </lineage>
</organism>
<dbReference type="AlphaFoldDB" id="A0A368KZB9"/>
<name>A0A368KZB9_9BACT</name>
<accession>A0A368KZB9</accession>
<comment type="caution">
    <text evidence="1">The sequence shown here is derived from an EMBL/GenBank/DDBJ whole genome shotgun (WGS) entry which is preliminary data.</text>
</comment>
<dbReference type="OrthoDB" id="274836at2"/>
<sequence length="99" mass="11601">MFRPGDVVVYTKTKHTTSPGPRAHDIEPESRGEYYTYAVDKYWIVDRVDTDGIMVRTRRGKSHLISPEDPRLRPAKWWERLFFRSRFPTSAAAVDDCLK</sequence>
<evidence type="ECO:0000313" key="2">
    <source>
        <dbReference type="Proteomes" id="UP000253562"/>
    </source>
</evidence>
<gene>
    <name evidence="1" type="ORF">DTL42_00990</name>
</gene>
<dbReference type="RefSeq" id="WP_114366813.1">
    <property type="nucleotide sequence ID" value="NZ_QPEX01000006.1"/>
</dbReference>
<proteinExistence type="predicted"/>
<reference evidence="1 2" key="1">
    <citation type="submission" date="2018-07" db="EMBL/GenBank/DDBJ databases">
        <title>Comparative genomes isolates from brazilian mangrove.</title>
        <authorList>
            <person name="De Araujo J.E."/>
            <person name="Taketani R.G."/>
            <person name="Silva M.C.P."/>
            <person name="Lourenco M.V."/>
            <person name="Oliveira V.M."/>
            <person name="Andreote F.D."/>
        </authorList>
    </citation>
    <scope>NUCLEOTIDE SEQUENCE [LARGE SCALE GENOMIC DNA]</scope>
    <source>
        <strain evidence="1 2">HEX PRIS-MGV</strain>
    </source>
</reference>
<evidence type="ECO:0000313" key="1">
    <source>
        <dbReference type="EMBL" id="RCS55996.1"/>
    </source>
</evidence>
<dbReference type="EMBL" id="QPEX01000006">
    <property type="protein sequence ID" value="RCS55996.1"/>
    <property type="molecule type" value="Genomic_DNA"/>
</dbReference>
<protein>
    <submittedName>
        <fullName evidence="1">Uncharacterized protein</fullName>
    </submittedName>
</protein>